<proteinExistence type="predicted"/>
<dbReference type="AlphaFoldDB" id="A0A381VWL8"/>
<gene>
    <name evidence="1" type="ORF">METZ01_LOCUS97022</name>
</gene>
<name>A0A381VWL8_9ZZZZ</name>
<organism evidence="1">
    <name type="scientific">marine metagenome</name>
    <dbReference type="NCBI Taxonomy" id="408172"/>
    <lineage>
        <taxon>unclassified sequences</taxon>
        <taxon>metagenomes</taxon>
        <taxon>ecological metagenomes</taxon>
    </lineage>
</organism>
<dbReference type="EMBL" id="UINC01009878">
    <property type="protein sequence ID" value="SVA44168.1"/>
    <property type="molecule type" value="Genomic_DNA"/>
</dbReference>
<protein>
    <submittedName>
        <fullName evidence="1">Uncharacterized protein</fullName>
    </submittedName>
</protein>
<reference evidence="1" key="1">
    <citation type="submission" date="2018-05" db="EMBL/GenBank/DDBJ databases">
        <authorList>
            <person name="Lanie J.A."/>
            <person name="Ng W.-L."/>
            <person name="Kazmierczak K.M."/>
            <person name="Andrzejewski T.M."/>
            <person name="Davidsen T.M."/>
            <person name="Wayne K.J."/>
            <person name="Tettelin H."/>
            <person name="Glass J.I."/>
            <person name="Rusch D."/>
            <person name="Podicherti R."/>
            <person name="Tsui H.-C.T."/>
            <person name="Winkler M.E."/>
        </authorList>
    </citation>
    <scope>NUCLEOTIDE SEQUENCE</scope>
</reference>
<evidence type="ECO:0000313" key="1">
    <source>
        <dbReference type="EMBL" id="SVA44168.1"/>
    </source>
</evidence>
<accession>A0A381VWL8</accession>
<sequence>MNKELKINLNSQREIQQEGAQKNYATRDSSSQPIGRIKKEFFLPELNIDSAQESLQKGFPQVQTVVNRINKYIENIADDYFLLGLHLISLHSLLRESKLTTEQIKSWYAENINMPYSSAMQCRKVAEVYASNPELITRYTASGAYLLSTCNTPEEREEIWQEARGEKSAPSIRELRETLKRVRERKLLEQNGSSKLNTGREDSVETYRMSPDKIKESLQTVTDYFEKFADCENPEEQLVMREILIGSVKQLLKGLQEKV</sequence>